<protein>
    <submittedName>
        <fullName evidence="1">Uncharacterized protein</fullName>
    </submittedName>
</protein>
<dbReference type="AlphaFoldDB" id="A0A8G1R374"/>
<evidence type="ECO:0000313" key="1">
    <source>
        <dbReference type="EMBL" id="RAH58337.1"/>
    </source>
</evidence>
<sequence length="70" mass="7805">MNDSSFLLRLSPPSPTPLLLRRSYTPPTARIRPFPAGPSDRITFLLLFVLDGLYCILGQECWCPGVQLVS</sequence>
<evidence type="ECO:0000313" key="2">
    <source>
        <dbReference type="Proteomes" id="UP000249526"/>
    </source>
</evidence>
<organism evidence="1 2">
    <name type="scientific">Aspergillus piperis CBS 112811</name>
    <dbReference type="NCBI Taxonomy" id="1448313"/>
    <lineage>
        <taxon>Eukaryota</taxon>
        <taxon>Fungi</taxon>
        <taxon>Dikarya</taxon>
        <taxon>Ascomycota</taxon>
        <taxon>Pezizomycotina</taxon>
        <taxon>Eurotiomycetes</taxon>
        <taxon>Eurotiomycetidae</taxon>
        <taxon>Eurotiales</taxon>
        <taxon>Aspergillaceae</taxon>
        <taxon>Aspergillus</taxon>
        <taxon>Aspergillus subgen. Circumdati</taxon>
    </lineage>
</organism>
<dbReference type="RefSeq" id="XP_025516259.1">
    <property type="nucleotide sequence ID" value="XM_025655106.1"/>
</dbReference>
<dbReference type="GeneID" id="37158508"/>
<accession>A0A8G1R374</accession>
<proteinExistence type="predicted"/>
<dbReference type="EMBL" id="KZ825060">
    <property type="protein sequence ID" value="RAH58337.1"/>
    <property type="molecule type" value="Genomic_DNA"/>
</dbReference>
<name>A0A8G1R374_9EURO</name>
<reference evidence="1 2" key="1">
    <citation type="submission" date="2018-02" db="EMBL/GenBank/DDBJ databases">
        <title>The genomes of Aspergillus section Nigri reveals drivers in fungal speciation.</title>
        <authorList>
            <consortium name="DOE Joint Genome Institute"/>
            <person name="Vesth T.C."/>
            <person name="Nybo J."/>
            <person name="Theobald S."/>
            <person name="Brandl J."/>
            <person name="Frisvad J.C."/>
            <person name="Nielsen K.F."/>
            <person name="Lyhne E.K."/>
            <person name="Kogle M.E."/>
            <person name="Kuo A."/>
            <person name="Riley R."/>
            <person name="Clum A."/>
            <person name="Nolan M."/>
            <person name="Lipzen A."/>
            <person name="Salamov A."/>
            <person name="Henrissat B."/>
            <person name="Wiebenga A."/>
            <person name="De vries R.P."/>
            <person name="Grigoriev I.V."/>
            <person name="Mortensen U.H."/>
            <person name="Andersen M.R."/>
            <person name="Baker S.E."/>
        </authorList>
    </citation>
    <scope>NUCLEOTIDE SEQUENCE [LARGE SCALE GENOMIC DNA]</scope>
    <source>
        <strain evidence="1 2">CBS 112811</strain>
    </source>
</reference>
<dbReference type="Proteomes" id="UP000249526">
    <property type="component" value="Unassembled WGS sequence"/>
</dbReference>
<gene>
    <name evidence="1" type="ORF">BO85DRAFT_272600</name>
</gene>
<keyword evidence="2" id="KW-1185">Reference proteome</keyword>